<proteinExistence type="inferred from homology"/>
<organism evidence="6 7">
    <name type="scientific">Alteromonas ponticola</name>
    <dbReference type="NCBI Taxonomy" id="2720613"/>
    <lineage>
        <taxon>Bacteria</taxon>
        <taxon>Pseudomonadati</taxon>
        <taxon>Pseudomonadota</taxon>
        <taxon>Gammaproteobacteria</taxon>
        <taxon>Alteromonadales</taxon>
        <taxon>Alteromonadaceae</taxon>
        <taxon>Alteromonas/Salinimonas group</taxon>
        <taxon>Alteromonas</taxon>
    </lineage>
</organism>
<dbReference type="Proteomes" id="UP000709336">
    <property type="component" value="Unassembled WGS sequence"/>
</dbReference>
<dbReference type="Gene3D" id="1.10.287.470">
    <property type="entry name" value="Helix hairpin bin"/>
    <property type="match status" value="2"/>
</dbReference>
<keyword evidence="3" id="KW-0472">Membrane</keyword>
<accession>A0ABX1QZ54</accession>
<feature type="domain" description="AprE-like beta-barrel" evidence="5">
    <location>
        <begin position="307"/>
        <end position="400"/>
    </location>
</feature>
<keyword evidence="7" id="KW-1185">Reference proteome</keyword>
<dbReference type="RefSeq" id="WP_169209696.1">
    <property type="nucleotide sequence ID" value="NZ_JAATNW010000002.1"/>
</dbReference>
<dbReference type="PANTHER" id="PTHR30386">
    <property type="entry name" value="MEMBRANE FUSION SUBUNIT OF EMRAB-TOLC MULTIDRUG EFFLUX PUMP"/>
    <property type="match status" value="1"/>
</dbReference>
<reference evidence="6 7" key="1">
    <citation type="submission" date="2020-03" db="EMBL/GenBank/DDBJ databases">
        <title>Alteromonas ponticola sp. nov., isolated from seawater.</title>
        <authorList>
            <person name="Yoon J.-H."/>
            <person name="Kim Y.-O."/>
        </authorList>
    </citation>
    <scope>NUCLEOTIDE SEQUENCE [LARGE SCALE GENOMIC DNA]</scope>
    <source>
        <strain evidence="6 7">MYP5</strain>
    </source>
</reference>
<name>A0ABX1QZ54_9ALTE</name>
<evidence type="ECO:0000313" key="6">
    <source>
        <dbReference type="EMBL" id="NMH59124.1"/>
    </source>
</evidence>
<dbReference type="InterPro" id="IPR050739">
    <property type="entry name" value="MFP"/>
</dbReference>
<evidence type="ECO:0000313" key="7">
    <source>
        <dbReference type="Proteomes" id="UP000709336"/>
    </source>
</evidence>
<dbReference type="Gene3D" id="2.40.50.100">
    <property type="match status" value="2"/>
</dbReference>
<keyword evidence="2" id="KW-0175">Coiled coil</keyword>
<evidence type="ECO:0000256" key="1">
    <source>
        <dbReference type="ARBA" id="ARBA00009477"/>
    </source>
</evidence>
<evidence type="ECO:0000256" key="2">
    <source>
        <dbReference type="SAM" id="Coils"/>
    </source>
</evidence>
<dbReference type="Gene3D" id="2.40.30.170">
    <property type="match status" value="1"/>
</dbReference>
<protein>
    <submittedName>
        <fullName evidence="6">HlyD family efflux transporter periplasmic adaptor subunit</fullName>
    </submittedName>
</protein>
<dbReference type="EMBL" id="JAATNW010000002">
    <property type="protein sequence ID" value="NMH59124.1"/>
    <property type="molecule type" value="Genomic_DNA"/>
</dbReference>
<feature type="transmembrane region" description="Helical" evidence="3">
    <location>
        <begin position="36"/>
        <end position="55"/>
    </location>
</feature>
<dbReference type="Pfam" id="PF25917">
    <property type="entry name" value="BSH_RND"/>
    <property type="match status" value="1"/>
</dbReference>
<dbReference type="SUPFAM" id="SSF111369">
    <property type="entry name" value="HlyD-like secretion proteins"/>
    <property type="match status" value="1"/>
</dbReference>
<evidence type="ECO:0000259" key="4">
    <source>
        <dbReference type="Pfam" id="PF25917"/>
    </source>
</evidence>
<gene>
    <name evidence="6" type="ORF">HCJ96_03695</name>
</gene>
<keyword evidence="3" id="KW-1133">Transmembrane helix</keyword>
<evidence type="ECO:0000256" key="3">
    <source>
        <dbReference type="SAM" id="Phobius"/>
    </source>
</evidence>
<comment type="caution">
    <text evidence="6">The sequence shown here is derived from an EMBL/GenBank/DDBJ whole genome shotgun (WGS) entry which is preliminary data.</text>
</comment>
<sequence length="420" mass="47309">MMNKLTDKAKLFRRQVMENQHRDAFGEVLVKHPREYAYFAWTMVFVVVLVLLLFFNASYTRYSNVFGVITADKGIVKVAARAEGEIIEQHVEEGQYVQKGELLYVISTARHSSNSQNLDAAMMQQQEALRASLEKDIQVARDAHKIQRASLDEKARGKQQELTQIEEQLAIYQSRVALSESSYKRNQALFKEGYINQSELDRNQEEHLSLLAKYSDLKAKYGTTATALSEINGQLQLAPKEFEEKINRLQRNVLENQQRLAEISTNVDYRIVSPVDGMIGTRLSHTGNPVNRGDALLTIIPSDSQLQAELYVPAQSIGFIQAGQDVSMRYSAFPYQQFGLQLGTVKSVAKVISLPEDIATSVSLTGAVYKVIVDLASQSVRVKDLDRAVQVGMELEASIALEQRSLVEWILEPLYSLKDK</sequence>
<dbReference type="InterPro" id="IPR058625">
    <property type="entry name" value="MdtA-like_BSH"/>
</dbReference>
<dbReference type="InterPro" id="IPR058982">
    <property type="entry name" value="Beta-barrel_AprE"/>
</dbReference>
<evidence type="ECO:0000259" key="5">
    <source>
        <dbReference type="Pfam" id="PF26002"/>
    </source>
</evidence>
<keyword evidence="3" id="KW-0812">Transmembrane</keyword>
<dbReference type="Pfam" id="PF26002">
    <property type="entry name" value="Beta-barrel_AprE"/>
    <property type="match status" value="1"/>
</dbReference>
<dbReference type="SUPFAM" id="SSF56954">
    <property type="entry name" value="Outer membrane efflux proteins (OEP)"/>
    <property type="match status" value="1"/>
</dbReference>
<dbReference type="PANTHER" id="PTHR30386:SF28">
    <property type="entry name" value="EXPORTED PROTEIN"/>
    <property type="match status" value="1"/>
</dbReference>
<dbReference type="PRINTS" id="PR01490">
    <property type="entry name" value="RTXTOXIND"/>
</dbReference>
<feature type="coiled-coil region" evidence="2">
    <location>
        <begin position="123"/>
        <end position="175"/>
    </location>
</feature>
<feature type="domain" description="Multidrug resistance protein MdtA-like barrel-sandwich hybrid" evidence="4">
    <location>
        <begin position="75"/>
        <end position="299"/>
    </location>
</feature>
<comment type="similarity">
    <text evidence="1">Belongs to the membrane fusion protein (MFP) (TC 8.A.1) family.</text>
</comment>